<feature type="chain" id="PRO_5002626334" description="Tetratricopeptide repeat protein" evidence="2">
    <location>
        <begin position="24"/>
        <end position="296"/>
    </location>
</feature>
<evidence type="ECO:0000313" key="3">
    <source>
        <dbReference type="EMBL" id="ABK18555.1"/>
    </source>
</evidence>
<feature type="signal peptide" evidence="2">
    <location>
        <begin position="1"/>
        <end position="23"/>
    </location>
</feature>
<protein>
    <recommendedName>
        <fullName evidence="5">Tetratricopeptide repeat protein</fullName>
    </recommendedName>
</protein>
<accession>A0LMA3</accession>
<dbReference type="InterPro" id="IPR031823">
    <property type="entry name" value="TatT"/>
</dbReference>
<feature type="region of interest" description="Disordered" evidence="1">
    <location>
        <begin position="276"/>
        <end position="296"/>
    </location>
</feature>
<evidence type="ECO:0008006" key="5">
    <source>
        <dbReference type="Google" id="ProtNLM"/>
    </source>
</evidence>
<dbReference type="EMBL" id="CP000478">
    <property type="protein sequence ID" value="ABK18555.1"/>
    <property type="molecule type" value="Genomic_DNA"/>
</dbReference>
<keyword evidence="2" id="KW-0732">Signal</keyword>
<organism evidence="3 4">
    <name type="scientific">Syntrophobacter fumaroxidans (strain DSM 10017 / MPOB)</name>
    <dbReference type="NCBI Taxonomy" id="335543"/>
    <lineage>
        <taxon>Bacteria</taxon>
        <taxon>Pseudomonadati</taxon>
        <taxon>Thermodesulfobacteriota</taxon>
        <taxon>Syntrophobacteria</taxon>
        <taxon>Syntrophobacterales</taxon>
        <taxon>Syntrophobacteraceae</taxon>
        <taxon>Syntrophobacter</taxon>
    </lineage>
</organism>
<reference evidence="3 4" key="1">
    <citation type="submission" date="2006-10" db="EMBL/GenBank/DDBJ databases">
        <title>Complete sequence of Syntrophobacter fumaroxidans MPOB.</title>
        <authorList>
            <consortium name="US DOE Joint Genome Institute"/>
            <person name="Copeland A."/>
            <person name="Lucas S."/>
            <person name="Lapidus A."/>
            <person name="Barry K."/>
            <person name="Detter J.C."/>
            <person name="Glavina del Rio T."/>
            <person name="Hammon N."/>
            <person name="Israni S."/>
            <person name="Pitluck S."/>
            <person name="Goltsman E.G."/>
            <person name="Martinez M."/>
            <person name="Schmutz J."/>
            <person name="Larimer F."/>
            <person name="Land M."/>
            <person name="Hauser L."/>
            <person name="Kyrpides N."/>
            <person name="Kim E."/>
            <person name="Boone D.R."/>
            <person name="Brockman F."/>
            <person name="Culley D."/>
            <person name="Ferry J."/>
            <person name="Gunsalus R."/>
            <person name="McInerney M.J."/>
            <person name="Morrison M."/>
            <person name="Plugge C."/>
            <person name="Rohlin L."/>
            <person name="Scholten J."/>
            <person name="Sieber J."/>
            <person name="Stams A.J.M."/>
            <person name="Worm P."/>
            <person name="Henstra A.M."/>
            <person name="Richardson P."/>
        </authorList>
    </citation>
    <scope>NUCLEOTIDE SEQUENCE [LARGE SCALE GENOMIC DNA]</scope>
    <source>
        <strain evidence="4">DSM 10017 / MPOB</strain>
    </source>
</reference>
<keyword evidence="4" id="KW-1185">Reference proteome</keyword>
<dbReference type="PROSITE" id="PS51257">
    <property type="entry name" value="PROKAR_LIPOPROTEIN"/>
    <property type="match status" value="1"/>
</dbReference>
<dbReference type="HOGENOM" id="CLU_952935_0_0_7"/>
<sequence precursor="true">MRSAALSKTLACIVLSIMLCSCAPCLQNLCAKSPASPPGTTGCPSIVKKKPPGVSALISEDRFDPAEIGRKILSHESTLQWTGEHSDATLTELARLCFMLGEFGEKSESERYFQKGRYYAEILSREHPTKVEGHYWLGMNLAGLAEIGGAGRGLRLVPVIVDKMEVALDLDEAYDQGGPHRVLGRVRCQAPCWPLSEGNMEKSLEHLRTAVRIAPKNSTNHLFLAETLYKLGKTEEALLELQLVLASSCHSVCPAGLRDDCREALRLLKEYGAELKPESGGIGGEHSAAGKPPAAR</sequence>
<proteinExistence type="predicted"/>
<dbReference type="STRING" id="335543.Sfum_2878"/>
<dbReference type="KEGG" id="sfu:Sfum_2878"/>
<dbReference type="AlphaFoldDB" id="A0LMA3"/>
<dbReference type="SUPFAM" id="SSF48452">
    <property type="entry name" value="TPR-like"/>
    <property type="match status" value="1"/>
</dbReference>
<dbReference type="Pfam" id="PF16811">
    <property type="entry name" value="TAtT"/>
    <property type="match status" value="1"/>
</dbReference>
<name>A0LMA3_SYNFM</name>
<gene>
    <name evidence="3" type="ordered locus">Sfum_2878</name>
</gene>
<evidence type="ECO:0000256" key="2">
    <source>
        <dbReference type="SAM" id="SignalP"/>
    </source>
</evidence>
<dbReference type="InParanoid" id="A0LMA3"/>
<dbReference type="eggNOG" id="COG0457">
    <property type="taxonomic scope" value="Bacteria"/>
</dbReference>
<evidence type="ECO:0000256" key="1">
    <source>
        <dbReference type="SAM" id="MobiDB-lite"/>
    </source>
</evidence>
<dbReference type="InterPro" id="IPR011990">
    <property type="entry name" value="TPR-like_helical_dom_sf"/>
</dbReference>
<evidence type="ECO:0000313" key="4">
    <source>
        <dbReference type="Proteomes" id="UP000001784"/>
    </source>
</evidence>
<dbReference type="Proteomes" id="UP000001784">
    <property type="component" value="Chromosome"/>
</dbReference>
<dbReference type="Gene3D" id="1.25.40.10">
    <property type="entry name" value="Tetratricopeptide repeat domain"/>
    <property type="match status" value="1"/>
</dbReference>